<feature type="domain" description="VWFA" evidence="7">
    <location>
        <begin position="60"/>
        <end position="311"/>
    </location>
</feature>
<dbReference type="Pfam" id="PF18884">
    <property type="entry name" value="TSP3_bac"/>
    <property type="match status" value="2"/>
</dbReference>
<proteinExistence type="predicted"/>
<keyword evidence="2" id="KW-0964">Secreted</keyword>
<dbReference type="Pfam" id="PF13519">
    <property type="entry name" value="VWA_2"/>
    <property type="match status" value="1"/>
</dbReference>
<name>A0ABX7MWF5_9BACT</name>
<feature type="region of interest" description="Disordered" evidence="5">
    <location>
        <begin position="644"/>
        <end position="663"/>
    </location>
</feature>
<evidence type="ECO:0000256" key="6">
    <source>
        <dbReference type="SAM" id="SignalP"/>
    </source>
</evidence>
<keyword evidence="4" id="KW-0106">Calcium</keyword>
<dbReference type="PROSITE" id="PS50234">
    <property type="entry name" value="VWFA"/>
    <property type="match status" value="1"/>
</dbReference>
<feature type="signal peptide" evidence="6">
    <location>
        <begin position="1"/>
        <end position="21"/>
    </location>
</feature>
<evidence type="ECO:0000313" key="9">
    <source>
        <dbReference type="Proteomes" id="UP000663090"/>
    </source>
</evidence>
<dbReference type="PROSITE" id="PS51257">
    <property type="entry name" value="PROKAR_LIPOPROTEIN"/>
    <property type="match status" value="1"/>
</dbReference>
<dbReference type="Proteomes" id="UP000663090">
    <property type="component" value="Chromosome"/>
</dbReference>
<dbReference type="CDD" id="cd00198">
    <property type="entry name" value="vWFA"/>
    <property type="match status" value="1"/>
</dbReference>
<gene>
    <name evidence="8" type="ORF">JY572_19655</name>
</gene>
<evidence type="ECO:0000256" key="2">
    <source>
        <dbReference type="ARBA" id="ARBA00022525"/>
    </source>
</evidence>
<evidence type="ECO:0000256" key="1">
    <source>
        <dbReference type="ARBA" id="ARBA00004613"/>
    </source>
</evidence>
<dbReference type="Gene3D" id="4.10.1080.10">
    <property type="entry name" value="TSP type-3 repeat"/>
    <property type="match status" value="1"/>
</dbReference>
<dbReference type="NCBIfam" id="NF047639">
    <property type="entry name" value="throspo3_MtsD"/>
    <property type="match status" value="1"/>
</dbReference>
<sequence>MRRLVRFPLLAAGLLATGLLSCTDSMLEPRTEQQSNVDNRVMLQGRVCTRPPNPSGFPVKVVVVIDESGSMCISDPPGAQRDSGFCQRAEVQAIIPPGVTEPARVRALKRLVTQFREVNARGGNVQVSVAPFETNVRNVWPPVATGNRFARPDTNIDSYIDGLQSQLGKGTDYQGALSYAYSLIASDINAVSLSNPELLPRTRYVVVFLTDGTPYPRCSASDNLSVYASPDSPDLTWRDSLTDFCNATDPEDQIEGFEVGTDRNQNYQLFSYVRRLMELKEQNNVGDVRMHTVLLFNQEAVRACGPICQDIYGVYPGVPQSEYPAAAKKIASWLLKRFAELGNGVYQEFNDTREISNLGLGALDYSSFASRNVMKTLMVESLSSAPGLESRVVDSDGDGVPDDVDSSFALKTNPFIADSDRDCLDDGFESRRADQGFKASDDLDARGCDPNSPLTPRCTCRDTDGDGLSQFAEAYLRTRETIVDSDGDGIPDSIEARWGLDPLAPTVAGLDTDGDGLPDEVELRAGTDPTRRDRAFFEKNGYQYETRIAEVRPNGSICYDYTVSNLQMVTPPDRPGASKQGHNLFRLWFAEAPESGVATDYGVWQAACAWAQYAPPSVRIPVGPELTLTNENFRVPTELGNPWENQGRCVGTPPAGSQGGLVP</sequence>
<dbReference type="SUPFAM" id="SSF53300">
    <property type="entry name" value="vWA-like"/>
    <property type="match status" value="1"/>
</dbReference>
<protein>
    <submittedName>
        <fullName evidence="8">VWA domain-containing protein</fullName>
    </submittedName>
</protein>
<reference evidence="8 9" key="1">
    <citation type="submission" date="2021-02" db="EMBL/GenBank/DDBJ databases">
        <title>De Novo genome assembly of isolated myxobacteria.</title>
        <authorList>
            <person name="Stevens D.C."/>
        </authorList>
    </citation>
    <scope>NUCLEOTIDE SEQUENCE [LARGE SCALE GENOMIC DNA]</scope>
    <source>
        <strain evidence="8 9">SCHIC003</strain>
    </source>
</reference>
<comment type="subcellular location">
    <subcellularLocation>
        <location evidence="1">Secreted</location>
    </subcellularLocation>
</comment>
<accession>A0ABX7MWF5</accession>
<evidence type="ECO:0000313" key="8">
    <source>
        <dbReference type="EMBL" id="QSQ10668.1"/>
    </source>
</evidence>
<evidence type="ECO:0000259" key="7">
    <source>
        <dbReference type="PROSITE" id="PS50234"/>
    </source>
</evidence>
<dbReference type="InterPro" id="IPR059100">
    <property type="entry name" value="TSP3_bac"/>
</dbReference>
<dbReference type="Gene3D" id="3.40.50.410">
    <property type="entry name" value="von Willebrand factor, type A domain"/>
    <property type="match status" value="1"/>
</dbReference>
<evidence type="ECO:0000256" key="4">
    <source>
        <dbReference type="ARBA" id="ARBA00022837"/>
    </source>
</evidence>
<dbReference type="EMBL" id="CP071091">
    <property type="protein sequence ID" value="QSQ10668.1"/>
    <property type="molecule type" value="Genomic_DNA"/>
</dbReference>
<keyword evidence="9" id="KW-1185">Reference proteome</keyword>
<evidence type="ECO:0000256" key="5">
    <source>
        <dbReference type="SAM" id="MobiDB-lite"/>
    </source>
</evidence>
<evidence type="ECO:0000256" key="3">
    <source>
        <dbReference type="ARBA" id="ARBA00022729"/>
    </source>
</evidence>
<dbReference type="RefSeq" id="WP_206712437.1">
    <property type="nucleotide sequence ID" value="NZ_CP071091.1"/>
</dbReference>
<keyword evidence="3 6" id="KW-0732">Signal</keyword>
<dbReference type="SUPFAM" id="SSF103647">
    <property type="entry name" value="TSP type-3 repeat"/>
    <property type="match status" value="1"/>
</dbReference>
<dbReference type="InterPro" id="IPR036465">
    <property type="entry name" value="vWFA_dom_sf"/>
</dbReference>
<dbReference type="InterPro" id="IPR002035">
    <property type="entry name" value="VWF_A"/>
</dbReference>
<dbReference type="InterPro" id="IPR028974">
    <property type="entry name" value="TSP_type-3_rpt"/>
</dbReference>
<organism evidence="8 9">
    <name type="scientific">Myxococcus landrumensis</name>
    <dbReference type="NCBI Taxonomy" id="2813577"/>
    <lineage>
        <taxon>Bacteria</taxon>
        <taxon>Pseudomonadati</taxon>
        <taxon>Myxococcota</taxon>
        <taxon>Myxococcia</taxon>
        <taxon>Myxococcales</taxon>
        <taxon>Cystobacterineae</taxon>
        <taxon>Myxococcaceae</taxon>
        <taxon>Myxococcus</taxon>
    </lineage>
</organism>
<feature type="chain" id="PRO_5046366073" evidence="6">
    <location>
        <begin position="22"/>
        <end position="663"/>
    </location>
</feature>